<proteinExistence type="predicted"/>
<evidence type="ECO:0000259" key="11">
    <source>
        <dbReference type="PROSITE" id="PS51131"/>
    </source>
</evidence>
<dbReference type="GO" id="GO:0016887">
    <property type="term" value="F:ATP hydrolysis activity"/>
    <property type="evidence" value="ECO:0007669"/>
    <property type="project" value="InterPro"/>
</dbReference>
<sequence>MKILSLEMKNIRSYVEERIDFPEGNILFEGDIGSGKSTILMAVEFALFGLGDTRGDSLLRVGEDRGSVTLRFSVDGKEYEVHRELERSKRGGVQQTGNSYIVADGRKQVLSATELRSKVIEILGFNEPQSSRSRSLIFRYAVFTPQEEMKNILSLRQDERLQTLRRAFHIEDYKIARDNAEYVKRALDLERQAEETLSKGLEERQREIGDLKERKGELERSLQKVRSEMEALNERLRAIMEDETMADSALREVSDRISKLEQLGDSKKRIEAELRKLEDDRRKAAEEIRRLERKKGEVVAEDPGIGLEEARAREDEINRRLKAVTEEIASLDGERRAVEARIKGKQDALRKDEERLSRIRSTRSEIQGRLEGLGAVEIEGDESELNSRLREIERDIDRATLEIGTLSNQIENFRRLEETGVCPTCRRPVSRGEYESERVRHQDELKKAEEKRDALRAEKDEISRRLDSIREMRMKLGERRHLEEQLEVYREQEKEVSREIGEIRDELEKYSGELERLRSEIEKRGEEKRSLEDNLRDAEGKVRAAMNYQRAMSEVREISARLESLEVEVRRMDEQIKAKREEIERYAADLQPLENLRLERVRREKELQDLRDRERSTVGAIRELTGTISSKETEMASLDREIQRAQSELDERVAHRDRARKIGSIVTWIEGFFIPAVESIEKQVMYALNQEFNHHLRRWFSTLVDDHSKDIRVDESFTPIVEQDGFEMDVNYLSGGEKTSVALSYRLALNTLVRSTSTTRKPDTLILDEPTDGFSIQQLYRMRDILMQMNIPQIIIVSHENELESFADHIVRVMKEGDVSRVIV</sequence>
<dbReference type="Gene3D" id="3.40.50.300">
    <property type="entry name" value="P-loop containing nucleotide triphosphate hydrolases"/>
    <property type="match status" value="2"/>
</dbReference>
<organism evidence="12 13">
    <name type="scientific">Thermogymnomonas acidicola</name>
    <dbReference type="NCBI Taxonomy" id="399579"/>
    <lineage>
        <taxon>Archaea</taxon>
        <taxon>Methanobacteriati</taxon>
        <taxon>Thermoplasmatota</taxon>
        <taxon>Thermoplasmata</taxon>
        <taxon>Thermoplasmatales</taxon>
        <taxon>Thermogymnomonas</taxon>
    </lineage>
</organism>
<dbReference type="Proteomes" id="UP000632195">
    <property type="component" value="Unassembled WGS sequence"/>
</dbReference>
<dbReference type="GO" id="GO:0005524">
    <property type="term" value="F:ATP binding"/>
    <property type="evidence" value="ECO:0007669"/>
    <property type="project" value="UniProtKB-KW"/>
</dbReference>
<evidence type="ECO:0000313" key="13">
    <source>
        <dbReference type="Proteomes" id="UP000632195"/>
    </source>
</evidence>
<dbReference type="InterPro" id="IPR013134">
    <property type="entry name" value="Zn_hook_RAD50"/>
</dbReference>
<evidence type="ECO:0000256" key="8">
    <source>
        <dbReference type="ARBA" id="ARBA00023204"/>
    </source>
</evidence>
<evidence type="ECO:0000256" key="10">
    <source>
        <dbReference type="SAM" id="Coils"/>
    </source>
</evidence>
<keyword evidence="4" id="KW-0378">Hydrolase</keyword>
<feature type="domain" description="Zinc-hook" evidence="11">
    <location>
        <begin position="375"/>
        <end position="474"/>
    </location>
</feature>
<protein>
    <submittedName>
        <fullName evidence="12">Double-stranded DNA repair protein Rad50</fullName>
    </submittedName>
</protein>
<comment type="caution">
    <text evidence="12">The sequence shown here is derived from an EMBL/GenBank/DDBJ whole genome shotgun (WGS) entry which is preliminary data.</text>
</comment>
<dbReference type="InterPro" id="IPR038729">
    <property type="entry name" value="Rad50/SbcC_AAA"/>
</dbReference>
<dbReference type="InterPro" id="IPR027417">
    <property type="entry name" value="P-loop_NTPase"/>
</dbReference>
<evidence type="ECO:0000256" key="6">
    <source>
        <dbReference type="ARBA" id="ARBA00022840"/>
    </source>
</evidence>
<dbReference type="AlphaFoldDB" id="A0AA37BQ61"/>
<evidence type="ECO:0000313" key="12">
    <source>
        <dbReference type="EMBL" id="GGM68389.1"/>
    </source>
</evidence>
<reference evidence="12" key="1">
    <citation type="journal article" date="2014" name="Int. J. Syst. Evol. Microbiol.">
        <title>Complete genome sequence of Corynebacterium casei LMG S-19264T (=DSM 44701T), isolated from a smear-ripened cheese.</title>
        <authorList>
            <consortium name="US DOE Joint Genome Institute (JGI-PGF)"/>
            <person name="Walter F."/>
            <person name="Albersmeier A."/>
            <person name="Kalinowski J."/>
            <person name="Ruckert C."/>
        </authorList>
    </citation>
    <scope>NUCLEOTIDE SEQUENCE</scope>
    <source>
        <strain evidence="12">JCM 13583</strain>
    </source>
</reference>
<evidence type="ECO:0000256" key="3">
    <source>
        <dbReference type="ARBA" id="ARBA00022763"/>
    </source>
</evidence>
<dbReference type="PANTHER" id="PTHR32114">
    <property type="entry name" value="ABC TRANSPORTER ABCH.3"/>
    <property type="match status" value="1"/>
</dbReference>
<evidence type="ECO:0000256" key="4">
    <source>
        <dbReference type="ARBA" id="ARBA00022801"/>
    </source>
</evidence>
<keyword evidence="1 9" id="KW-0479">Metal-binding</keyword>
<dbReference type="Pfam" id="PF13476">
    <property type="entry name" value="AAA_23"/>
    <property type="match status" value="1"/>
</dbReference>
<keyword evidence="13" id="KW-1185">Reference proteome</keyword>
<evidence type="ECO:0000256" key="2">
    <source>
        <dbReference type="ARBA" id="ARBA00022741"/>
    </source>
</evidence>
<accession>A0AA37BQ61</accession>
<dbReference type="EMBL" id="BMNY01000001">
    <property type="protein sequence ID" value="GGM68389.1"/>
    <property type="molecule type" value="Genomic_DNA"/>
</dbReference>
<name>A0AA37BQ61_9ARCH</name>
<dbReference type="RefSeq" id="WP_188679729.1">
    <property type="nucleotide sequence ID" value="NZ_BMNY01000001.1"/>
</dbReference>
<keyword evidence="5 9" id="KW-0862">Zinc</keyword>
<reference evidence="12" key="2">
    <citation type="submission" date="2022-09" db="EMBL/GenBank/DDBJ databases">
        <authorList>
            <person name="Sun Q."/>
            <person name="Ohkuma M."/>
        </authorList>
    </citation>
    <scope>NUCLEOTIDE SEQUENCE</scope>
    <source>
        <strain evidence="12">JCM 13583</strain>
    </source>
</reference>
<dbReference type="PROSITE" id="PS51131">
    <property type="entry name" value="ZN_HOOK"/>
    <property type="match status" value="1"/>
</dbReference>
<feature type="binding site" evidence="9">
    <location>
        <position position="425"/>
    </location>
    <ligand>
        <name>Zn(2+)</name>
        <dbReference type="ChEBI" id="CHEBI:29105"/>
    </ligand>
</feature>
<keyword evidence="8" id="KW-0234">DNA repair</keyword>
<evidence type="ECO:0000256" key="7">
    <source>
        <dbReference type="ARBA" id="ARBA00023054"/>
    </source>
</evidence>
<dbReference type="SUPFAM" id="SSF75712">
    <property type="entry name" value="Rad50 coiled-coil Zn hook"/>
    <property type="match status" value="1"/>
</dbReference>
<dbReference type="SUPFAM" id="SSF52540">
    <property type="entry name" value="P-loop containing nucleoside triphosphate hydrolases"/>
    <property type="match status" value="1"/>
</dbReference>
<keyword evidence="7 10" id="KW-0175">Coiled coil</keyword>
<keyword evidence="2" id="KW-0547">Nucleotide-binding</keyword>
<evidence type="ECO:0000256" key="9">
    <source>
        <dbReference type="PROSITE-ProRule" id="PRU00471"/>
    </source>
</evidence>
<dbReference type="Gene3D" id="1.10.287.510">
    <property type="entry name" value="Helix hairpin bin"/>
    <property type="match status" value="1"/>
</dbReference>
<dbReference type="GO" id="GO:0046872">
    <property type="term" value="F:metal ion binding"/>
    <property type="evidence" value="ECO:0007669"/>
    <property type="project" value="UniProtKB-UniRule"/>
</dbReference>
<dbReference type="PANTHER" id="PTHR32114:SF2">
    <property type="entry name" value="ABC TRANSPORTER ABCH.3"/>
    <property type="match status" value="1"/>
</dbReference>
<keyword evidence="6" id="KW-0067">ATP-binding</keyword>
<feature type="binding site" evidence="9">
    <location>
        <position position="422"/>
    </location>
    <ligand>
        <name>Zn(2+)</name>
        <dbReference type="ChEBI" id="CHEBI:29105"/>
    </ligand>
</feature>
<dbReference type="GO" id="GO:0006302">
    <property type="term" value="P:double-strand break repair"/>
    <property type="evidence" value="ECO:0007669"/>
    <property type="project" value="InterPro"/>
</dbReference>
<gene>
    <name evidence="12" type="ORF">GCM10007108_03100</name>
</gene>
<keyword evidence="3" id="KW-0227">DNA damage</keyword>
<feature type="coiled-coil region" evidence="10">
    <location>
        <begin position="201"/>
        <end position="655"/>
    </location>
</feature>
<evidence type="ECO:0000256" key="1">
    <source>
        <dbReference type="ARBA" id="ARBA00022723"/>
    </source>
</evidence>
<evidence type="ECO:0000256" key="5">
    <source>
        <dbReference type="ARBA" id="ARBA00022833"/>
    </source>
</evidence>